<evidence type="ECO:0000313" key="11">
    <source>
        <dbReference type="EMBL" id="RFF31972.1"/>
    </source>
</evidence>
<dbReference type="PROSITE" id="PS00189">
    <property type="entry name" value="LIPOYL"/>
    <property type="match status" value="1"/>
</dbReference>
<evidence type="ECO:0000256" key="3">
    <source>
        <dbReference type="ARBA" id="ARBA00011484"/>
    </source>
</evidence>
<dbReference type="InterPro" id="IPR023213">
    <property type="entry name" value="CAT-like_dom_sf"/>
</dbReference>
<evidence type="ECO:0000256" key="1">
    <source>
        <dbReference type="ARBA" id="ARBA00001938"/>
    </source>
</evidence>
<dbReference type="InterPro" id="IPR011053">
    <property type="entry name" value="Single_hybrid_motif"/>
</dbReference>
<evidence type="ECO:0000256" key="8">
    <source>
        <dbReference type="SAM" id="MobiDB-lite"/>
    </source>
</evidence>
<dbReference type="InterPro" id="IPR003016">
    <property type="entry name" value="2-oxoA_DH_lipoyl-BS"/>
</dbReference>
<feature type="compositionally biased region" description="Low complexity" evidence="8">
    <location>
        <begin position="223"/>
        <end position="237"/>
    </location>
</feature>
<organism evidence="11 12">
    <name type="scientific">Wenzhouxiangella sediminis</name>
    <dbReference type="NCBI Taxonomy" id="1792836"/>
    <lineage>
        <taxon>Bacteria</taxon>
        <taxon>Pseudomonadati</taxon>
        <taxon>Pseudomonadota</taxon>
        <taxon>Gammaproteobacteria</taxon>
        <taxon>Chromatiales</taxon>
        <taxon>Wenzhouxiangellaceae</taxon>
        <taxon>Wenzhouxiangella</taxon>
    </lineage>
</organism>
<dbReference type="Gene3D" id="3.30.559.10">
    <property type="entry name" value="Chloramphenicol acetyltransferase-like domain"/>
    <property type="match status" value="1"/>
</dbReference>
<dbReference type="AlphaFoldDB" id="A0A3E1KBJ1"/>
<dbReference type="Gene3D" id="4.10.320.10">
    <property type="entry name" value="E3-binding domain"/>
    <property type="match status" value="1"/>
</dbReference>
<evidence type="ECO:0000256" key="5">
    <source>
        <dbReference type="ARBA" id="ARBA00022823"/>
    </source>
</evidence>
<evidence type="ECO:0000259" key="9">
    <source>
        <dbReference type="PROSITE" id="PS50968"/>
    </source>
</evidence>
<feature type="region of interest" description="Disordered" evidence="8">
    <location>
        <begin position="187"/>
        <end position="260"/>
    </location>
</feature>
<comment type="cofactor">
    <cofactor evidence="1 7">
        <name>(R)-lipoate</name>
        <dbReference type="ChEBI" id="CHEBI:83088"/>
    </cofactor>
</comment>
<comment type="subunit">
    <text evidence="3">Forms a 24-polypeptide structural core with octahedral symmetry.</text>
</comment>
<keyword evidence="12" id="KW-1185">Reference proteome</keyword>
<dbReference type="RefSeq" id="WP_116649630.1">
    <property type="nucleotide sequence ID" value="NZ_QUZK01000014.1"/>
</dbReference>
<dbReference type="InterPro" id="IPR036625">
    <property type="entry name" value="E3-bd_dom_sf"/>
</dbReference>
<accession>A0A3E1KBJ1</accession>
<protein>
    <recommendedName>
        <fullName evidence="7">Dihydrolipoamide acetyltransferase component of pyruvate dehydrogenase complex</fullName>
        <ecNumber evidence="7">2.3.1.-</ecNumber>
    </recommendedName>
</protein>
<proteinExistence type="inferred from homology"/>
<dbReference type="InterPro" id="IPR000089">
    <property type="entry name" value="Biotin_lipoyl"/>
</dbReference>
<dbReference type="PROSITE" id="PS51826">
    <property type="entry name" value="PSBD"/>
    <property type="match status" value="1"/>
</dbReference>
<dbReference type="InterPro" id="IPR050743">
    <property type="entry name" value="2-oxoacid_DH_E2_comp"/>
</dbReference>
<dbReference type="Gene3D" id="2.40.50.100">
    <property type="match status" value="1"/>
</dbReference>
<dbReference type="Pfam" id="PF00364">
    <property type="entry name" value="Biotin_lipoyl"/>
    <property type="match status" value="1"/>
</dbReference>
<evidence type="ECO:0000256" key="4">
    <source>
        <dbReference type="ARBA" id="ARBA00022679"/>
    </source>
</evidence>
<evidence type="ECO:0000256" key="7">
    <source>
        <dbReference type="RuleBase" id="RU003423"/>
    </source>
</evidence>
<gene>
    <name evidence="11" type="ORF">DZC52_02985</name>
</gene>
<dbReference type="SUPFAM" id="SSF47005">
    <property type="entry name" value="Peripheral subunit-binding domain of 2-oxo acid dehydrogenase complex"/>
    <property type="match status" value="1"/>
</dbReference>
<dbReference type="Pfam" id="PF02817">
    <property type="entry name" value="E3_binding"/>
    <property type="match status" value="1"/>
</dbReference>
<dbReference type="InterPro" id="IPR001078">
    <property type="entry name" value="2-oxoacid_DH_actylTfrase"/>
</dbReference>
<dbReference type="EC" id="2.3.1.-" evidence="7"/>
<dbReference type="CDD" id="cd06849">
    <property type="entry name" value="lipoyl_domain"/>
    <property type="match status" value="1"/>
</dbReference>
<sequence>MSVFNLPDLGEGLPDAEIVEWLVSEGDEVEVDQPLVSMETAKAVVEVPSPFDGKVTKFHGGPGDVIKTGAPLAEFEVAGEAGKEASTQDEPPATEAAAEDEKPAEASAEASAGEQQEEAGKSEEREDSGTVVGKMQAGGEVLKERTSTVGGVKVTPAVRALARKLKVDLSQVSPSGADGVVTAADVRKAAEEGTAPAQARREQPAASKPEPEFPAEPEHESKPASPAPSSQPAASASGEWEPLRGTRRTMARTMSESQKRVVPTTLMDDADIHAWRAGEDVTFRLLRALAAGAKAEPGLNAWYDDEQNMRMVHKGMDVGMAVDTADGLFVARLKGVHKGSREDIRGEINRLKENVKNRSIPPEDLKDYTIMLSNFGVFAGRYATPIINPPCVSIVAAGVLRHEVVPVLGGVEVHRMIPLSLTFDHRTVTGGEAARFLKAMIADLSKAE</sequence>
<dbReference type="PANTHER" id="PTHR43178">
    <property type="entry name" value="DIHYDROLIPOAMIDE ACETYLTRANSFERASE COMPONENT OF PYRUVATE DEHYDROGENASE COMPLEX"/>
    <property type="match status" value="1"/>
</dbReference>
<dbReference type="Proteomes" id="UP000260351">
    <property type="component" value="Unassembled WGS sequence"/>
</dbReference>
<dbReference type="GO" id="GO:0016407">
    <property type="term" value="F:acetyltransferase activity"/>
    <property type="evidence" value="ECO:0007669"/>
    <property type="project" value="TreeGrafter"/>
</dbReference>
<evidence type="ECO:0000256" key="2">
    <source>
        <dbReference type="ARBA" id="ARBA00007317"/>
    </source>
</evidence>
<dbReference type="OrthoDB" id="9805770at2"/>
<evidence type="ECO:0000259" key="10">
    <source>
        <dbReference type="PROSITE" id="PS51826"/>
    </source>
</evidence>
<dbReference type="SUPFAM" id="SSF52777">
    <property type="entry name" value="CoA-dependent acyltransferases"/>
    <property type="match status" value="1"/>
</dbReference>
<dbReference type="PROSITE" id="PS50968">
    <property type="entry name" value="BIOTINYL_LIPOYL"/>
    <property type="match status" value="1"/>
</dbReference>
<comment type="caution">
    <text evidence="11">The sequence shown here is derived from an EMBL/GenBank/DDBJ whole genome shotgun (WGS) entry which is preliminary data.</text>
</comment>
<feature type="domain" description="Lipoyl-binding" evidence="9">
    <location>
        <begin position="1"/>
        <end position="76"/>
    </location>
</feature>
<reference evidence="11 12" key="1">
    <citation type="submission" date="2018-08" db="EMBL/GenBank/DDBJ databases">
        <title>Wenzhouxiangella salilacus sp. nov., a novel bacterium isolated from a saline lake in Xinjiang Province, China.</title>
        <authorList>
            <person name="Han S."/>
        </authorList>
    </citation>
    <scope>NUCLEOTIDE SEQUENCE [LARGE SCALE GENOMIC DNA]</scope>
    <source>
        <strain evidence="11 12">XDB06</strain>
    </source>
</reference>
<dbReference type="PANTHER" id="PTHR43178:SF12">
    <property type="entry name" value="DIHYDROLIPOAMIDE ACETYLTRANSFERASE COMPONENT OF PYRUVATE DEHYDROGENASE COMPLEX"/>
    <property type="match status" value="1"/>
</dbReference>
<feature type="compositionally biased region" description="Low complexity" evidence="8">
    <location>
        <begin position="105"/>
        <end position="114"/>
    </location>
</feature>
<keyword evidence="4 7" id="KW-0808">Transferase</keyword>
<dbReference type="EMBL" id="QUZK01000014">
    <property type="protein sequence ID" value="RFF31972.1"/>
    <property type="molecule type" value="Genomic_DNA"/>
</dbReference>
<feature type="compositionally biased region" description="Basic and acidic residues" evidence="8">
    <location>
        <begin position="118"/>
        <end position="128"/>
    </location>
</feature>
<dbReference type="GO" id="GO:0031405">
    <property type="term" value="F:lipoic acid binding"/>
    <property type="evidence" value="ECO:0007669"/>
    <property type="project" value="TreeGrafter"/>
</dbReference>
<comment type="similarity">
    <text evidence="2 7">Belongs to the 2-oxoacid dehydrogenase family.</text>
</comment>
<dbReference type="Pfam" id="PF00198">
    <property type="entry name" value="2-oxoacid_dh"/>
    <property type="match status" value="1"/>
</dbReference>
<evidence type="ECO:0000313" key="12">
    <source>
        <dbReference type="Proteomes" id="UP000260351"/>
    </source>
</evidence>
<name>A0A3E1KBJ1_9GAMM</name>
<keyword evidence="6 7" id="KW-0012">Acyltransferase</keyword>
<evidence type="ECO:0000256" key="6">
    <source>
        <dbReference type="ARBA" id="ARBA00023315"/>
    </source>
</evidence>
<keyword evidence="5 7" id="KW-0450">Lipoyl</keyword>
<feature type="region of interest" description="Disordered" evidence="8">
    <location>
        <begin position="79"/>
        <end position="155"/>
    </location>
</feature>
<feature type="domain" description="Peripheral subunit-binding (PSBD)" evidence="10">
    <location>
        <begin position="153"/>
        <end position="190"/>
    </location>
</feature>
<dbReference type="SUPFAM" id="SSF51230">
    <property type="entry name" value="Single hybrid motif"/>
    <property type="match status" value="1"/>
</dbReference>
<dbReference type="GO" id="GO:0005737">
    <property type="term" value="C:cytoplasm"/>
    <property type="evidence" value="ECO:0007669"/>
    <property type="project" value="TreeGrafter"/>
</dbReference>
<dbReference type="InterPro" id="IPR004167">
    <property type="entry name" value="PSBD"/>
</dbReference>